<evidence type="ECO:0000313" key="2">
    <source>
        <dbReference type="Proteomes" id="UP001426770"/>
    </source>
</evidence>
<organism evidence="1 2">
    <name type="scientific">Demequina sediminis</name>
    <dbReference type="NCBI Taxonomy" id="1930058"/>
    <lineage>
        <taxon>Bacteria</taxon>
        <taxon>Bacillati</taxon>
        <taxon>Actinomycetota</taxon>
        <taxon>Actinomycetes</taxon>
        <taxon>Micrococcales</taxon>
        <taxon>Demequinaceae</taxon>
        <taxon>Demequina</taxon>
    </lineage>
</organism>
<proteinExistence type="predicted"/>
<dbReference type="Gene3D" id="6.10.250.660">
    <property type="match status" value="1"/>
</dbReference>
<evidence type="ECO:0008006" key="3">
    <source>
        <dbReference type="Google" id="ProtNLM"/>
    </source>
</evidence>
<reference evidence="1 2" key="1">
    <citation type="submission" date="2024-02" db="EMBL/GenBank/DDBJ databases">
        <title>Lysinimicrobium sediminis NBRC 112286.</title>
        <authorList>
            <person name="Ichikawa N."/>
            <person name="Katano-Makiyama Y."/>
            <person name="Hidaka K."/>
        </authorList>
    </citation>
    <scope>NUCLEOTIDE SEQUENCE [LARGE SCALE GENOMIC DNA]</scope>
    <source>
        <strain evidence="1 2">NBRC 112286</strain>
    </source>
</reference>
<dbReference type="InterPro" id="IPR019933">
    <property type="entry name" value="DivIVA_domain"/>
</dbReference>
<evidence type="ECO:0000313" key="1">
    <source>
        <dbReference type="EMBL" id="GAA5518812.1"/>
    </source>
</evidence>
<dbReference type="NCBIfam" id="TIGR03544">
    <property type="entry name" value="DivI1A_domain"/>
    <property type="match status" value="3"/>
</dbReference>
<dbReference type="RefSeq" id="WP_286216412.1">
    <property type="nucleotide sequence ID" value="NZ_AP027736.1"/>
</dbReference>
<sequence>MTVLFPKVNALRLGYHPAQVEAFFDTARSVYERPGQAPTELEPLDVRRTAFDLKHGGYETTAVDAALDRLEVAFVGRQREAFVRRNGQDAWMQDLAQRAQTLYPRLRRPAGERFAHPARLGRGYRASDVDEFLARVTAFFDRGAPLTADEVRASTFRAARGARAYDEGTVDAFLARMVDILLGVSEG</sequence>
<comment type="caution">
    <text evidence="1">The sequence shown here is derived from an EMBL/GenBank/DDBJ whole genome shotgun (WGS) entry which is preliminary data.</text>
</comment>
<accession>A0ABP9WG78</accession>
<keyword evidence="2" id="KW-1185">Reference proteome</keyword>
<protein>
    <recommendedName>
        <fullName evidence="3">DivIVA domain-containing protein</fullName>
    </recommendedName>
</protein>
<dbReference type="InterPro" id="IPR019932">
    <property type="entry name" value="CHP03543"/>
</dbReference>
<dbReference type="Proteomes" id="UP001426770">
    <property type="component" value="Unassembled WGS sequence"/>
</dbReference>
<dbReference type="NCBIfam" id="TIGR03543">
    <property type="entry name" value="divI1A_rptt_fam"/>
    <property type="match status" value="1"/>
</dbReference>
<dbReference type="EMBL" id="BAABRR010000005">
    <property type="protein sequence ID" value="GAA5518812.1"/>
    <property type="molecule type" value="Genomic_DNA"/>
</dbReference>
<gene>
    <name evidence="1" type="ORF">Lsed01_01245</name>
</gene>
<name>A0ABP9WG78_9MICO</name>